<name>A0A8S5QET7_9CAUD</name>
<proteinExistence type="predicted"/>
<sequence>MAVKVGERNVPDTPQNRQLDAVWYAKELALYTIKICQNKNIFLPEYQSSLTDDIVRTAKDIYINSWTANNIRVSGKNSNELWEWRSRLQRQAILDCNNLLALIGLARPLFHLKGKKVKYWSEQTLKARNYIKKWRESDIGRYQ</sequence>
<organism evidence="1">
    <name type="scientific">Siphoviridae sp. ctoOf8</name>
    <dbReference type="NCBI Taxonomy" id="2825668"/>
    <lineage>
        <taxon>Viruses</taxon>
        <taxon>Duplodnaviria</taxon>
        <taxon>Heunggongvirae</taxon>
        <taxon>Uroviricota</taxon>
        <taxon>Caudoviricetes</taxon>
    </lineage>
</organism>
<dbReference type="EMBL" id="BK015646">
    <property type="protein sequence ID" value="DAE17798.1"/>
    <property type="molecule type" value="Genomic_DNA"/>
</dbReference>
<evidence type="ECO:0000313" key="1">
    <source>
        <dbReference type="EMBL" id="DAE17798.1"/>
    </source>
</evidence>
<protein>
    <submittedName>
        <fullName evidence="1">Avd-like-generating retroelement protein</fullName>
    </submittedName>
</protein>
<reference evidence="1" key="1">
    <citation type="journal article" date="2021" name="Proc. Natl. Acad. Sci. U.S.A.">
        <title>A Catalog of Tens of Thousands of Viruses from Human Metagenomes Reveals Hidden Associations with Chronic Diseases.</title>
        <authorList>
            <person name="Tisza M.J."/>
            <person name="Buck C.B."/>
        </authorList>
    </citation>
    <scope>NUCLEOTIDE SEQUENCE</scope>
    <source>
        <strain evidence="1">CtoOf8</strain>
    </source>
</reference>
<accession>A0A8S5QET7</accession>